<dbReference type="Proteomes" id="UP001202827">
    <property type="component" value="Unassembled WGS sequence"/>
</dbReference>
<reference evidence="1 2" key="1">
    <citation type="submission" date="2022-04" db="EMBL/GenBank/DDBJ databases">
        <title>Rhizobium coralii sp. nov., isolated from coral Turbinaria peltata.</title>
        <authorList>
            <person name="Sun H."/>
        </authorList>
    </citation>
    <scope>NUCLEOTIDE SEQUENCE [LARGE SCALE GENOMIC DNA]</scope>
    <source>
        <strain evidence="1 2">NTR19</strain>
    </source>
</reference>
<dbReference type="RefSeq" id="WP_248681868.1">
    <property type="nucleotide sequence ID" value="NZ_JALPRY010000004.1"/>
</dbReference>
<organism evidence="1 2">
    <name type="scientific">Neorhizobium turbinariae</name>
    <dbReference type="NCBI Taxonomy" id="2937795"/>
    <lineage>
        <taxon>Bacteria</taxon>
        <taxon>Pseudomonadati</taxon>
        <taxon>Pseudomonadota</taxon>
        <taxon>Alphaproteobacteria</taxon>
        <taxon>Hyphomicrobiales</taxon>
        <taxon>Rhizobiaceae</taxon>
        <taxon>Rhizobium/Agrobacterium group</taxon>
        <taxon>Neorhizobium</taxon>
    </lineage>
</organism>
<dbReference type="Pfam" id="PF09669">
    <property type="entry name" value="Phage_pRha"/>
    <property type="match status" value="1"/>
</dbReference>
<comment type="caution">
    <text evidence="1">The sequence shown here is derived from an EMBL/GenBank/DDBJ whole genome shotgun (WGS) entry which is preliminary data.</text>
</comment>
<name>A0ABT0IMI6_9HYPH</name>
<keyword evidence="2" id="KW-1185">Reference proteome</keyword>
<evidence type="ECO:0000313" key="1">
    <source>
        <dbReference type="EMBL" id="MCK8779058.1"/>
    </source>
</evidence>
<protein>
    <submittedName>
        <fullName evidence="1">Rha family transcriptional regulator</fullName>
    </submittedName>
</protein>
<sequence length="240" mass="27464">MNMLTSTTVTMSSREIADLTGKQHQHVKRDIEKMLGELNEDASIFGHIYLDSMNREQTEYRLNRELTETLLLGYSAPLRLKVIRRLRELEAAVASPRPLTTTETLIQMLTIQAEVERRQAEQGEQIAVLTSQVSLITQAHTVLEKMPTDCEGIERIRKRMNKEYGLSVTVVDKIMRDSPYAPTIRVLVRNPHAEGVHNSGFSIKEVSAIFKRFADEAKHSAGKLYTHPYIEGRFKLTRRE</sequence>
<accession>A0ABT0IMI6</accession>
<proteinExistence type="predicted"/>
<dbReference type="InterPro" id="IPR014054">
    <property type="entry name" value="Phage_regulatory_Rha"/>
</dbReference>
<evidence type="ECO:0000313" key="2">
    <source>
        <dbReference type="Proteomes" id="UP001202827"/>
    </source>
</evidence>
<gene>
    <name evidence="1" type="ORF">M0654_03570</name>
</gene>
<dbReference type="EMBL" id="JALPRY010000004">
    <property type="protein sequence ID" value="MCK8779058.1"/>
    <property type="molecule type" value="Genomic_DNA"/>
</dbReference>